<feature type="domain" description="Peptidase S1A alpha-lytic prodomain" evidence="2">
    <location>
        <begin position="136"/>
        <end position="182"/>
    </location>
</feature>
<dbReference type="Pfam" id="PF02983">
    <property type="entry name" value="Pro_Al_protease"/>
    <property type="match status" value="1"/>
</dbReference>
<dbReference type="Proteomes" id="UP001596514">
    <property type="component" value="Unassembled WGS sequence"/>
</dbReference>
<reference evidence="4" key="1">
    <citation type="journal article" date="2019" name="Int. J. Syst. Evol. Microbiol.">
        <title>The Global Catalogue of Microorganisms (GCM) 10K type strain sequencing project: providing services to taxonomists for standard genome sequencing and annotation.</title>
        <authorList>
            <consortium name="The Broad Institute Genomics Platform"/>
            <consortium name="The Broad Institute Genome Sequencing Center for Infectious Disease"/>
            <person name="Wu L."/>
            <person name="Ma J."/>
        </authorList>
    </citation>
    <scope>NUCLEOTIDE SEQUENCE [LARGE SCALE GENOMIC DNA]</scope>
    <source>
        <strain evidence="4">JCM 10083</strain>
    </source>
</reference>
<evidence type="ECO:0000313" key="4">
    <source>
        <dbReference type="Proteomes" id="UP001596514"/>
    </source>
</evidence>
<keyword evidence="1" id="KW-0732">Signal</keyword>
<dbReference type="EMBL" id="JBHTEE010000001">
    <property type="protein sequence ID" value="MFC7599645.1"/>
    <property type="molecule type" value="Genomic_DNA"/>
</dbReference>
<keyword evidence="4" id="KW-1185">Reference proteome</keyword>
<sequence length="206" mass="21940">MSRRHIVTAGCVLTLTVLTSSVVPAAVPVREASAFAASSTGKRKPPPDPIKQLPPGVIEALQRDFGLTRAQAETRLRNEARLTVVEARLRDMLGGCFGGSWLMGTLSETLVVATTRAADVPRIVAAGAQPKVVAASLAKLRAIKQKLDESLPNHPTGGSVRYVDVKSNKVVILSRHAEATRLLVASIPVDRSLVVVQPSTETPRPF</sequence>
<feature type="chain" id="PRO_5045063864" evidence="1">
    <location>
        <begin position="26"/>
        <end position="206"/>
    </location>
</feature>
<evidence type="ECO:0000256" key="1">
    <source>
        <dbReference type="SAM" id="SignalP"/>
    </source>
</evidence>
<dbReference type="InterPro" id="IPR035070">
    <property type="entry name" value="Streptogrisin_prodomain"/>
</dbReference>
<evidence type="ECO:0000259" key="2">
    <source>
        <dbReference type="Pfam" id="PF02983"/>
    </source>
</evidence>
<dbReference type="Gene3D" id="3.30.300.50">
    <property type="match status" value="1"/>
</dbReference>
<protein>
    <submittedName>
        <fullName evidence="3">S1 family peptidase</fullName>
    </submittedName>
</protein>
<proteinExistence type="predicted"/>
<gene>
    <name evidence="3" type="ORF">ACFQVD_05925</name>
</gene>
<name>A0ABW2STW9_9ACTN</name>
<feature type="signal peptide" evidence="1">
    <location>
        <begin position="1"/>
        <end position="25"/>
    </location>
</feature>
<organism evidence="3 4">
    <name type="scientific">Streptosporangium amethystogenes subsp. fukuiense</name>
    <dbReference type="NCBI Taxonomy" id="698418"/>
    <lineage>
        <taxon>Bacteria</taxon>
        <taxon>Bacillati</taxon>
        <taxon>Actinomycetota</taxon>
        <taxon>Actinomycetes</taxon>
        <taxon>Streptosporangiales</taxon>
        <taxon>Streptosporangiaceae</taxon>
        <taxon>Streptosporangium</taxon>
    </lineage>
</organism>
<accession>A0ABW2STW9</accession>
<dbReference type="RefSeq" id="WP_343977968.1">
    <property type="nucleotide sequence ID" value="NZ_BAAAGK010000158.1"/>
</dbReference>
<evidence type="ECO:0000313" key="3">
    <source>
        <dbReference type="EMBL" id="MFC7599645.1"/>
    </source>
</evidence>
<comment type="caution">
    <text evidence="3">The sequence shown here is derived from an EMBL/GenBank/DDBJ whole genome shotgun (WGS) entry which is preliminary data.</text>
</comment>
<dbReference type="InterPro" id="IPR004236">
    <property type="entry name" value="Pept_S1_alpha_lytic"/>
</dbReference>